<dbReference type="OMA" id="VRYAIGD"/>
<dbReference type="OrthoDB" id="419677at2759"/>
<dbReference type="EMBL" id="AGNL01043970">
    <property type="protein sequence ID" value="EJK50334.1"/>
    <property type="molecule type" value="Genomic_DNA"/>
</dbReference>
<dbReference type="SUPFAM" id="SSF50630">
    <property type="entry name" value="Acid proteases"/>
    <property type="match status" value="1"/>
</dbReference>
<comment type="caution">
    <text evidence="1">The sequence shown here is derived from an EMBL/GenBank/DDBJ whole genome shotgun (WGS) entry which is preliminary data.</text>
</comment>
<dbReference type="AlphaFoldDB" id="K0RDI1"/>
<protein>
    <recommendedName>
        <fullName evidence="3">Peptidase A1 domain-containing protein</fullName>
    </recommendedName>
</protein>
<proteinExistence type="predicted"/>
<dbReference type="InterPro" id="IPR021109">
    <property type="entry name" value="Peptidase_aspartic_dom_sf"/>
</dbReference>
<evidence type="ECO:0000313" key="1">
    <source>
        <dbReference type="EMBL" id="EJK50334.1"/>
    </source>
</evidence>
<keyword evidence="2" id="KW-1185">Reference proteome</keyword>
<gene>
    <name evidence="1" type="ORF">THAOC_30711</name>
</gene>
<reference evidence="1 2" key="1">
    <citation type="journal article" date="2012" name="Genome Biol.">
        <title>Genome and low-iron response of an oceanic diatom adapted to chronic iron limitation.</title>
        <authorList>
            <person name="Lommer M."/>
            <person name="Specht M."/>
            <person name="Roy A.S."/>
            <person name="Kraemer L."/>
            <person name="Andreson R."/>
            <person name="Gutowska M.A."/>
            <person name="Wolf J."/>
            <person name="Bergner S.V."/>
            <person name="Schilhabel M.B."/>
            <person name="Klostermeier U.C."/>
            <person name="Beiko R.G."/>
            <person name="Rosenstiel P."/>
            <person name="Hippler M."/>
            <person name="Laroche J."/>
        </authorList>
    </citation>
    <scope>NUCLEOTIDE SEQUENCE [LARGE SCALE GENOMIC DNA]</scope>
    <source>
        <strain evidence="1 2">CCMP1005</strain>
    </source>
</reference>
<name>K0RDI1_THAOC</name>
<dbReference type="eggNOG" id="ENOG502S3QI">
    <property type="taxonomic scope" value="Eukaryota"/>
</dbReference>
<evidence type="ECO:0000313" key="2">
    <source>
        <dbReference type="Proteomes" id="UP000266841"/>
    </source>
</evidence>
<sequence>MHWLEAAGRTSSLTLVLTFLGSSIVLDRIYALSGSSLSGSSYQAEQRCDVLTRRQSGSSYQAEQRCDVLTRRQSGSSYQAEQRCDVLTRRQVALSSLVLSTSTACWPTIAAAGESNTATGASLRIPLTFRKRLSAYTVSYRVGGSIIEAIVDTGSPFLFVPKPSESTCSPSYEWGCLRDEGSPVPGLTPTVERFDGNEGYVDWSNSTFSFDRTLNDQATTINDVYPLTSSSADQSALFPVYVTFGILSESLLDGTGGIFLGLVKYTERRIRPSFLSQSNVEAFSIDLRNIEGRVKSLSLYGGGQLPRQDVPGIPLVRDLNQRFGDPTIHYCAVADKICVNDNVLASSTRKEKLYVIFDTGCSGLQLSPALFDERYATARANKEKSLFGTVDITFQTAEGNTLTLSSKKPLTTPLGSNRPWGKRINGYLLVVGLAFLEDKLLTVDICKEKIYLKTNA</sequence>
<evidence type="ECO:0008006" key="3">
    <source>
        <dbReference type="Google" id="ProtNLM"/>
    </source>
</evidence>
<dbReference type="Gene3D" id="2.40.70.10">
    <property type="entry name" value="Acid Proteases"/>
    <property type="match status" value="1"/>
</dbReference>
<accession>K0RDI1</accession>
<organism evidence="1 2">
    <name type="scientific">Thalassiosira oceanica</name>
    <name type="common">Marine diatom</name>
    <dbReference type="NCBI Taxonomy" id="159749"/>
    <lineage>
        <taxon>Eukaryota</taxon>
        <taxon>Sar</taxon>
        <taxon>Stramenopiles</taxon>
        <taxon>Ochrophyta</taxon>
        <taxon>Bacillariophyta</taxon>
        <taxon>Coscinodiscophyceae</taxon>
        <taxon>Thalassiosirophycidae</taxon>
        <taxon>Thalassiosirales</taxon>
        <taxon>Thalassiosiraceae</taxon>
        <taxon>Thalassiosira</taxon>
    </lineage>
</organism>
<dbReference type="Proteomes" id="UP000266841">
    <property type="component" value="Unassembled WGS sequence"/>
</dbReference>